<dbReference type="EMBL" id="CM035410">
    <property type="protein sequence ID" value="KAH7437740.1"/>
    <property type="molecule type" value="Genomic_DNA"/>
</dbReference>
<proteinExistence type="predicted"/>
<accession>A0A8T2UQW8</accession>
<feature type="repeat" description="PPR" evidence="2">
    <location>
        <begin position="543"/>
        <end position="577"/>
    </location>
</feature>
<dbReference type="GO" id="GO:0009451">
    <property type="term" value="P:RNA modification"/>
    <property type="evidence" value="ECO:0007669"/>
    <property type="project" value="InterPro"/>
</dbReference>
<evidence type="ECO:0008006" key="5">
    <source>
        <dbReference type="Google" id="ProtNLM"/>
    </source>
</evidence>
<reference evidence="3" key="1">
    <citation type="submission" date="2021-08" db="EMBL/GenBank/DDBJ databases">
        <title>WGS assembly of Ceratopteris richardii.</title>
        <authorList>
            <person name="Marchant D.B."/>
            <person name="Chen G."/>
            <person name="Jenkins J."/>
            <person name="Shu S."/>
            <person name="Leebens-Mack J."/>
            <person name="Grimwood J."/>
            <person name="Schmutz J."/>
            <person name="Soltis P."/>
            <person name="Soltis D."/>
            <person name="Chen Z.-H."/>
        </authorList>
    </citation>
    <scope>NUCLEOTIDE SEQUENCE</scope>
    <source>
        <strain evidence="3">Whitten #5841</strain>
        <tissue evidence="3">Leaf</tissue>
    </source>
</reference>
<gene>
    <name evidence="3" type="ORF">KP509_05G086700</name>
</gene>
<dbReference type="InterPro" id="IPR011990">
    <property type="entry name" value="TPR-like_helical_dom_sf"/>
</dbReference>
<feature type="repeat" description="PPR" evidence="2">
    <location>
        <begin position="209"/>
        <end position="243"/>
    </location>
</feature>
<feature type="repeat" description="PPR" evidence="2">
    <location>
        <begin position="845"/>
        <end position="879"/>
    </location>
</feature>
<keyword evidence="1" id="KW-0677">Repeat</keyword>
<keyword evidence="4" id="KW-1185">Reference proteome</keyword>
<feature type="repeat" description="PPR" evidence="2">
    <location>
        <begin position="946"/>
        <end position="980"/>
    </location>
</feature>
<feature type="repeat" description="PPR" evidence="2">
    <location>
        <begin position="745"/>
        <end position="779"/>
    </location>
</feature>
<sequence>MSICLLFTPLHALKWGSIFDFASSSNLSSPNKPKEGSTVCAMNATCEGLAVSYESANSNKIWHHLESNIPLPLVEDLNKDLQWHIVNKDFIDAKNAHLYMCYLGLEDHKLLKYLLVSKIIENGKFSDAEQIISPCFEESSCFWCSLIETYVDIGDLPQALELFLKKRCDSSQLSKGALHSLIKCCTNLKSEKQGLQVHKILVQGGLDSDFVLATTLIEMYAECGLLMEAREVLDEMHMRDIFAWNVLCLGYADAGLDFEALQCLHLSKMEGLSPNSHTFVVALKICGKANFLEKGKELHSEITLKGLEQDSFVGSALLDMYARCGLLLEAEKVFEGLGEKDVVAWTAMISHYLENDQAISGLECFQKMQSKGVLPNPVTYMSALKACMCLGSLTMGQQLHSDLTEKGFENDVLVGGALVNMYAKHGWLAEAYAVFEKLPRKETNSLIALLSGYVEHGFDDKVFNISEGMQKHGVSLDPIVYVLTVEACTNARAFHKGLNIHCEIIKEEFESSNVVNSVLMDMYAKCGFLAESLEVFDDAPTQDVFLWTTRMTCLLEREHYKEALMCLEEMQKDGVSPNSVTYICALQACAHLQVMDMGRSVHAKITAAGFDEDLVVGNVLVDFYIKCGSIPESWEVFNQLHNKDIASWNTLIAGFIEFEVAQDVPTYLSRMQQDGISPNKITFLYLLKASSIIESKEEGRRAHTEVVKLGYDGDLLVDNTLVDVYTKLGSFSEAYDIFDKMVFRNVVSWNIMIAGCAERQLGREGLECLEQMSVDGVAPNISTLVCGLNCCTTIGALKAGQALYSNIIKIGFEIDAIVGSALIDMYACCGQLVDAQEVFAHLQIKNDAWSAIISGYEKHGQNEKALACFEDMLAQGVSLDNVTFASILRICGSVGAVVKGQEAHMMVTRAGREDDPLIATMLIDMYSRCGCLTDAYDLFEVLIDKDIVAWSALIAGFARYGECQKVIYLVGKMESSSLLLDAVALLSILTACSHVGLIDLGQSYFQANAESSVFSVREEHYNCMIDLLSRAGHLEMALLMILEMPWEPDTLTWSIIVGACRNWENSDLGYDIFQLTF</sequence>
<dbReference type="Proteomes" id="UP000825935">
    <property type="component" value="Chromosome 5"/>
</dbReference>
<evidence type="ECO:0000313" key="4">
    <source>
        <dbReference type="Proteomes" id="UP000825935"/>
    </source>
</evidence>
<evidence type="ECO:0000256" key="2">
    <source>
        <dbReference type="PROSITE-ProRule" id="PRU00708"/>
    </source>
</evidence>
<organism evidence="3 4">
    <name type="scientific">Ceratopteris richardii</name>
    <name type="common">Triangle waterfern</name>
    <dbReference type="NCBI Taxonomy" id="49495"/>
    <lineage>
        <taxon>Eukaryota</taxon>
        <taxon>Viridiplantae</taxon>
        <taxon>Streptophyta</taxon>
        <taxon>Embryophyta</taxon>
        <taxon>Tracheophyta</taxon>
        <taxon>Polypodiopsida</taxon>
        <taxon>Polypodiidae</taxon>
        <taxon>Polypodiales</taxon>
        <taxon>Pteridineae</taxon>
        <taxon>Pteridaceae</taxon>
        <taxon>Parkerioideae</taxon>
        <taxon>Ceratopteris</taxon>
    </lineage>
</organism>
<feature type="repeat" description="PPR" evidence="2">
    <location>
        <begin position="644"/>
        <end position="678"/>
    </location>
</feature>
<dbReference type="GO" id="GO:0048731">
    <property type="term" value="P:system development"/>
    <property type="evidence" value="ECO:0007669"/>
    <property type="project" value="UniProtKB-ARBA"/>
</dbReference>
<protein>
    <recommendedName>
        <fullName evidence="5">Pentatricopeptide repeat-containing protein</fullName>
    </recommendedName>
</protein>
<dbReference type="OrthoDB" id="10407649at2759"/>
<dbReference type="FunFam" id="1.25.40.10:FF:000351">
    <property type="entry name" value="Pentatricopeptide repeat-containing protein"/>
    <property type="match status" value="1"/>
</dbReference>
<dbReference type="FunFam" id="1.25.40.10:FF:000285">
    <property type="entry name" value="Pentatricopeptide repeat-containing protein, chloroplastic"/>
    <property type="match status" value="1"/>
</dbReference>
<dbReference type="Pfam" id="PF13812">
    <property type="entry name" value="PPR_3"/>
    <property type="match status" value="1"/>
</dbReference>
<dbReference type="Pfam" id="PF01535">
    <property type="entry name" value="PPR"/>
    <property type="match status" value="8"/>
</dbReference>
<dbReference type="EMBL" id="CM035410">
    <property type="protein sequence ID" value="KAH7437742.1"/>
    <property type="molecule type" value="Genomic_DNA"/>
</dbReference>
<dbReference type="Gene3D" id="1.25.40.10">
    <property type="entry name" value="Tetratricopeptide repeat domain"/>
    <property type="match status" value="7"/>
</dbReference>
<dbReference type="InterPro" id="IPR046960">
    <property type="entry name" value="PPR_At4g14850-like_plant"/>
</dbReference>
<name>A0A8T2UQW8_CERRI</name>
<dbReference type="PROSITE" id="PS51375">
    <property type="entry name" value="PPR"/>
    <property type="match status" value="7"/>
</dbReference>
<dbReference type="GO" id="GO:0003723">
    <property type="term" value="F:RNA binding"/>
    <property type="evidence" value="ECO:0007669"/>
    <property type="project" value="InterPro"/>
</dbReference>
<dbReference type="InterPro" id="IPR002885">
    <property type="entry name" value="PPR_rpt"/>
</dbReference>
<evidence type="ECO:0000256" key="1">
    <source>
        <dbReference type="ARBA" id="ARBA00022737"/>
    </source>
</evidence>
<dbReference type="PANTHER" id="PTHR47926">
    <property type="entry name" value="PENTATRICOPEPTIDE REPEAT-CONTAINING PROTEIN"/>
    <property type="match status" value="1"/>
</dbReference>
<feature type="repeat" description="PPR" evidence="2">
    <location>
        <begin position="341"/>
        <end position="375"/>
    </location>
</feature>
<dbReference type="FunFam" id="1.25.40.10:FF:000158">
    <property type="entry name" value="pentatricopeptide repeat-containing protein At2g33680"/>
    <property type="match status" value="1"/>
</dbReference>
<evidence type="ECO:0000313" key="3">
    <source>
        <dbReference type="EMBL" id="KAH7437742.1"/>
    </source>
</evidence>
<dbReference type="AlphaFoldDB" id="A0A8T2UQW8"/>
<dbReference type="NCBIfam" id="TIGR00756">
    <property type="entry name" value="PPR"/>
    <property type="match status" value="5"/>
</dbReference>
<dbReference type="Pfam" id="PF13041">
    <property type="entry name" value="PPR_2"/>
    <property type="match status" value="3"/>
</dbReference>
<comment type="caution">
    <text evidence="3">The sequence shown here is derived from an EMBL/GenBank/DDBJ whole genome shotgun (WGS) entry which is preliminary data.</text>
</comment>